<dbReference type="PANTHER" id="PTHR12993">
    <property type="entry name" value="N-ACETYLGLUCOSAMINYL-PHOSPHATIDYLINOSITOL DE-N-ACETYLASE-RELATED"/>
    <property type="match status" value="1"/>
</dbReference>
<organism evidence="3 4">
    <name type="scientific">Actinopolyspora mzabensis</name>
    <dbReference type="NCBI Taxonomy" id="995066"/>
    <lineage>
        <taxon>Bacteria</taxon>
        <taxon>Bacillati</taxon>
        <taxon>Actinomycetota</taxon>
        <taxon>Actinomycetes</taxon>
        <taxon>Actinopolysporales</taxon>
        <taxon>Actinopolysporaceae</taxon>
        <taxon>Actinopolyspora</taxon>
    </lineage>
</organism>
<dbReference type="Proteomes" id="UP000199213">
    <property type="component" value="Unassembled WGS sequence"/>
</dbReference>
<accession>A0A1G8XQC7</accession>
<keyword evidence="4" id="KW-1185">Reference proteome</keyword>
<dbReference type="PANTHER" id="PTHR12993:SF11">
    <property type="entry name" value="N-ACETYLGLUCOSAMINYL-PHOSPHATIDYLINOSITOL DE-N-ACETYLASE"/>
    <property type="match status" value="1"/>
</dbReference>
<reference evidence="4" key="1">
    <citation type="submission" date="2016-10" db="EMBL/GenBank/DDBJ databases">
        <authorList>
            <person name="Varghese N."/>
            <person name="Submissions S."/>
        </authorList>
    </citation>
    <scope>NUCLEOTIDE SEQUENCE [LARGE SCALE GENOMIC DNA]</scope>
    <source>
        <strain evidence="4">DSM 45460</strain>
    </source>
</reference>
<evidence type="ECO:0000256" key="1">
    <source>
        <dbReference type="ARBA" id="ARBA00022833"/>
    </source>
</evidence>
<evidence type="ECO:0000313" key="3">
    <source>
        <dbReference type="EMBL" id="SDJ92683.1"/>
    </source>
</evidence>
<dbReference type="Gene3D" id="3.40.50.10320">
    <property type="entry name" value="LmbE-like"/>
    <property type="match status" value="1"/>
</dbReference>
<feature type="compositionally biased region" description="Basic and acidic residues" evidence="2">
    <location>
        <begin position="37"/>
        <end position="55"/>
    </location>
</feature>
<dbReference type="SUPFAM" id="SSF102588">
    <property type="entry name" value="LmbE-like"/>
    <property type="match status" value="1"/>
</dbReference>
<dbReference type="GO" id="GO:0016811">
    <property type="term" value="F:hydrolase activity, acting on carbon-nitrogen (but not peptide) bonds, in linear amides"/>
    <property type="evidence" value="ECO:0007669"/>
    <property type="project" value="TreeGrafter"/>
</dbReference>
<dbReference type="InterPro" id="IPR024078">
    <property type="entry name" value="LmbE-like_dom_sf"/>
</dbReference>
<feature type="compositionally biased region" description="Basic and acidic residues" evidence="2">
    <location>
        <begin position="1"/>
        <end position="10"/>
    </location>
</feature>
<dbReference type="OrthoDB" id="3514174at2"/>
<protein>
    <submittedName>
        <fullName evidence="3">N-acetylglucosaminyl deacetylase, LmbE family</fullName>
    </submittedName>
</protein>
<sequence length="439" mass="48326">MVEHSGHPERPTSGGDPYEEGSVRQSSWRTVRGKPLANEHVHDFEVGDPGTERSHEITFTLGPEGGSRPPATTAACWDDTPLAGLRVVVADHDVGLRRRTAELLREYGALEVVETEERERFRTVLRTRPRAESGWHVALWDRELEPEPGGLAEFLNSCGREFPGTAFVLTTDEVATTAAVTTPCGGVSEMVARQAAGSELAETVLRAFRDRRQEREENRADREASGADRKPFRMLVVGAHPDDAEIGAGGTIHRRVQAGWEVTVLTMSHGPVGGVPDERVGEAHEAVESLGASLVLEDLPDGDILDDVETVRRIERVVRRVRPDVVLVHSENDTHQDHRAVHRATASAARGVERFACYQSPSATVDFAPNRFAGLRETDLEAKLTSVHTHGSQAGTRAYPREDLLRATARYWSRFTRDYYAEPLELLVGGLPRPGAAER</sequence>
<evidence type="ECO:0000313" key="4">
    <source>
        <dbReference type="Proteomes" id="UP000199213"/>
    </source>
</evidence>
<proteinExistence type="predicted"/>
<gene>
    <name evidence="3" type="ORF">SAMN04487820_1036</name>
</gene>
<dbReference type="InterPro" id="IPR003737">
    <property type="entry name" value="GlcNAc_PI_deacetylase-related"/>
</dbReference>
<name>A0A1G8XQC7_ACTMZ</name>
<evidence type="ECO:0000256" key="2">
    <source>
        <dbReference type="SAM" id="MobiDB-lite"/>
    </source>
</evidence>
<dbReference type="AlphaFoldDB" id="A0A1G8XQC7"/>
<feature type="region of interest" description="Disordered" evidence="2">
    <location>
        <begin position="1"/>
        <end position="55"/>
    </location>
</feature>
<dbReference type="GO" id="GO:0016137">
    <property type="term" value="P:glycoside metabolic process"/>
    <property type="evidence" value="ECO:0007669"/>
    <property type="project" value="UniProtKB-ARBA"/>
</dbReference>
<dbReference type="EMBL" id="FNFM01000003">
    <property type="protein sequence ID" value="SDJ92683.1"/>
    <property type="molecule type" value="Genomic_DNA"/>
</dbReference>
<keyword evidence="1" id="KW-0862">Zinc</keyword>
<dbReference type="Pfam" id="PF02585">
    <property type="entry name" value="PIG-L"/>
    <property type="match status" value="1"/>
</dbReference>